<gene>
    <name evidence="1" type="ORF">F444_16652</name>
</gene>
<evidence type="ECO:0000313" key="2">
    <source>
        <dbReference type="Proteomes" id="UP000028582"/>
    </source>
</evidence>
<proteinExistence type="predicted"/>
<reference evidence="1 2" key="1">
    <citation type="submission" date="2013-11" db="EMBL/GenBank/DDBJ databases">
        <title>The Genome Sequence of Phytophthora parasitica P1976.</title>
        <authorList>
            <consortium name="The Broad Institute Genomics Platform"/>
            <person name="Russ C."/>
            <person name="Tyler B."/>
            <person name="Panabieres F."/>
            <person name="Shan W."/>
            <person name="Tripathy S."/>
            <person name="Grunwald N."/>
            <person name="Machado M."/>
            <person name="Johnson C.S."/>
            <person name="Walker B."/>
            <person name="Young S."/>
            <person name="Zeng Q."/>
            <person name="Gargeya S."/>
            <person name="Fitzgerald M."/>
            <person name="Haas B."/>
            <person name="Abouelleil A."/>
            <person name="Allen A.W."/>
            <person name="Alvarado L."/>
            <person name="Arachchi H.M."/>
            <person name="Berlin A.M."/>
            <person name="Chapman S.B."/>
            <person name="Gainer-Dewar J."/>
            <person name="Goldberg J."/>
            <person name="Griggs A."/>
            <person name="Gujja S."/>
            <person name="Hansen M."/>
            <person name="Howarth C."/>
            <person name="Imamovic A."/>
            <person name="Ireland A."/>
            <person name="Larimer J."/>
            <person name="McCowan C."/>
            <person name="Murphy C."/>
            <person name="Pearson M."/>
            <person name="Poon T.W."/>
            <person name="Priest M."/>
            <person name="Roberts A."/>
            <person name="Saif S."/>
            <person name="Shea T."/>
            <person name="Sisk P."/>
            <person name="Sykes S."/>
            <person name="Wortman J."/>
            <person name="Nusbaum C."/>
            <person name="Birren B."/>
        </authorList>
    </citation>
    <scope>NUCLEOTIDE SEQUENCE [LARGE SCALE GENOMIC DNA]</scope>
    <source>
        <strain evidence="1 2">P1976</strain>
    </source>
</reference>
<dbReference type="EMBL" id="ANJA01003094">
    <property type="protein sequence ID" value="ETO66106.1"/>
    <property type="molecule type" value="Genomic_DNA"/>
</dbReference>
<protein>
    <recommendedName>
        <fullName evidence="3">SET domain-containing protein</fullName>
    </recommendedName>
</protein>
<accession>A0A080ZHJ5</accession>
<dbReference type="Gene3D" id="2.170.270.10">
    <property type="entry name" value="SET domain"/>
    <property type="match status" value="1"/>
</dbReference>
<name>A0A080ZHJ5_PHYNI</name>
<comment type="caution">
    <text evidence="1">The sequence shown here is derived from an EMBL/GenBank/DDBJ whole genome shotgun (WGS) entry which is preliminary data.</text>
</comment>
<dbReference type="SUPFAM" id="SSF82199">
    <property type="entry name" value="SET domain"/>
    <property type="match status" value="1"/>
</dbReference>
<evidence type="ECO:0008006" key="3">
    <source>
        <dbReference type="Google" id="ProtNLM"/>
    </source>
</evidence>
<dbReference type="Proteomes" id="UP000028582">
    <property type="component" value="Unassembled WGS sequence"/>
</dbReference>
<dbReference type="InterPro" id="IPR046341">
    <property type="entry name" value="SET_dom_sf"/>
</dbReference>
<dbReference type="AlphaFoldDB" id="A0A080ZHJ5"/>
<organism evidence="1 2">
    <name type="scientific">Phytophthora nicotianae P1976</name>
    <dbReference type="NCBI Taxonomy" id="1317066"/>
    <lineage>
        <taxon>Eukaryota</taxon>
        <taxon>Sar</taxon>
        <taxon>Stramenopiles</taxon>
        <taxon>Oomycota</taxon>
        <taxon>Peronosporomycetes</taxon>
        <taxon>Peronosporales</taxon>
        <taxon>Peronosporaceae</taxon>
        <taxon>Phytophthora</taxon>
    </lineage>
</organism>
<sequence>MQYRRQTRVAVIALRDIPVGKEITVDYKDIWFECVCKSPECRNPAKPTQPEVIEIE</sequence>
<evidence type="ECO:0000313" key="1">
    <source>
        <dbReference type="EMBL" id="ETO66106.1"/>
    </source>
</evidence>